<protein>
    <recommendedName>
        <fullName evidence="3">Serine/threonine protein kinase</fullName>
    </recommendedName>
</protein>
<sequence>MPAPITARRLAAGEPPINFAAHQFRAGNLAGARDDFEQMLAMLISAIHPGARAIAANPGDWGIDVLLGDLSGLVVIWQSKYFWPAVTRSSQAQIRESFDSALAAADRHGYQVSQWVLCVPSSLDPPTASWWDRWRARRQRETGVLIELWHETVLREMLARPDAAHVRRHYYDPYGPGPNRPLREVGPVAAELDQTLFVRQLRAAGHSEVESAKREYFNADLLAREVHAHGAAAEVDALIEADGVAYGIWEALFNAAGQAHPANPLLPGLHAAVMGDIRESVAFPAALNAGAVHRCGLMHRIVQDRRAGWVRHWRRIAAEEAA</sequence>
<dbReference type="Proteomes" id="UP000598996">
    <property type="component" value="Unassembled WGS sequence"/>
</dbReference>
<reference evidence="1 2" key="1">
    <citation type="submission" date="2021-01" db="EMBL/GenBank/DDBJ databases">
        <title>Actinoplanes sp. nov. LDG1-01 isolated from lichen.</title>
        <authorList>
            <person name="Saeng-In P."/>
            <person name="Phongsopitanun W."/>
            <person name="Kanchanasin P."/>
            <person name="Yuki M."/>
            <person name="Kudo T."/>
            <person name="Ohkuma M."/>
            <person name="Tanasupawat S."/>
        </authorList>
    </citation>
    <scope>NUCLEOTIDE SEQUENCE [LARGE SCALE GENOMIC DNA]</scope>
    <source>
        <strain evidence="1 2">LDG1-01</strain>
    </source>
</reference>
<organism evidence="1 2">
    <name type="scientific">Paractinoplanes lichenicola</name>
    <dbReference type="NCBI Taxonomy" id="2802976"/>
    <lineage>
        <taxon>Bacteria</taxon>
        <taxon>Bacillati</taxon>
        <taxon>Actinomycetota</taxon>
        <taxon>Actinomycetes</taxon>
        <taxon>Micromonosporales</taxon>
        <taxon>Micromonosporaceae</taxon>
        <taxon>Paractinoplanes</taxon>
    </lineage>
</organism>
<evidence type="ECO:0000313" key="2">
    <source>
        <dbReference type="Proteomes" id="UP000598996"/>
    </source>
</evidence>
<gene>
    <name evidence="1" type="ORF">JKJ07_36510</name>
</gene>
<proteinExistence type="predicted"/>
<accession>A0ABS1VZC3</accession>
<name>A0ABS1VZC3_9ACTN</name>
<keyword evidence="2" id="KW-1185">Reference proteome</keyword>
<evidence type="ECO:0008006" key="3">
    <source>
        <dbReference type="Google" id="ProtNLM"/>
    </source>
</evidence>
<comment type="caution">
    <text evidence="1">The sequence shown here is derived from an EMBL/GenBank/DDBJ whole genome shotgun (WGS) entry which is preliminary data.</text>
</comment>
<evidence type="ECO:0000313" key="1">
    <source>
        <dbReference type="EMBL" id="MBL7259837.1"/>
    </source>
</evidence>
<dbReference type="RefSeq" id="WP_202996534.1">
    <property type="nucleotide sequence ID" value="NZ_JAENHO010000012.1"/>
</dbReference>
<dbReference type="EMBL" id="JAENHO010000012">
    <property type="protein sequence ID" value="MBL7259837.1"/>
    <property type="molecule type" value="Genomic_DNA"/>
</dbReference>